<evidence type="ECO:0000256" key="2">
    <source>
        <dbReference type="ARBA" id="ARBA00012185"/>
    </source>
</evidence>
<dbReference type="Gene3D" id="3.40.50.150">
    <property type="entry name" value="Vaccinia Virus protein VP39"/>
    <property type="match status" value="1"/>
</dbReference>
<keyword evidence="4" id="KW-0808">Transferase</keyword>
<dbReference type="GO" id="GO:0008170">
    <property type="term" value="F:N-methyltransferase activity"/>
    <property type="evidence" value="ECO:0007669"/>
    <property type="project" value="InterPro"/>
</dbReference>
<dbReference type="InterPro" id="IPR002941">
    <property type="entry name" value="DNA_methylase_N4/N6"/>
</dbReference>
<evidence type="ECO:0000256" key="3">
    <source>
        <dbReference type="ARBA" id="ARBA00022603"/>
    </source>
</evidence>
<dbReference type="GO" id="GO:0015667">
    <property type="term" value="F:site-specific DNA-methyltransferase (cytosine-N4-specific) activity"/>
    <property type="evidence" value="ECO:0007669"/>
    <property type="project" value="UniProtKB-EC"/>
</dbReference>
<keyword evidence="6" id="KW-0680">Restriction system</keyword>
<name>A0AB33A763_9MYCO</name>
<dbReference type="GO" id="GO:0003677">
    <property type="term" value="F:DNA binding"/>
    <property type="evidence" value="ECO:0007669"/>
    <property type="project" value="UniProtKB-KW"/>
</dbReference>
<keyword evidence="3 10" id="KW-0489">Methyltransferase</keyword>
<evidence type="ECO:0000256" key="7">
    <source>
        <dbReference type="ARBA" id="ARBA00023125"/>
    </source>
</evidence>
<organism evidence="10 11">
    <name type="scientific">Mycobacteroides abscessus subsp. bolletii 50594</name>
    <dbReference type="NCBI Taxonomy" id="1303024"/>
    <lineage>
        <taxon>Bacteria</taxon>
        <taxon>Bacillati</taxon>
        <taxon>Actinomycetota</taxon>
        <taxon>Actinomycetes</taxon>
        <taxon>Mycobacteriales</taxon>
        <taxon>Mycobacteriaceae</taxon>
        <taxon>Mycobacteroides</taxon>
        <taxon>Mycobacteroides abscessus</taxon>
    </lineage>
</organism>
<dbReference type="EC" id="2.1.1.113" evidence="2"/>
<evidence type="ECO:0000256" key="8">
    <source>
        <dbReference type="ARBA" id="ARBA00049120"/>
    </source>
</evidence>
<dbReference type="InterPro" id="IPR017985">
    <property type="entry name" value="MeTrfase_CN4_CS"/>
</dbReference>
<dbReference type="GO" id="GO:0032259">
    <property type="term" value="P:methylation"/>
    <property type="evidence" value="ECO:0007669"/>
    <property type="project" value="UniProtKB-KW"/>
</dbReference>
<evidence type="ECO:0000256" key="1">
    <source>
        <dbReference type="ARBA" id="ARBA00010203"/>
    </source>
</evidence>
<reference evidence="10 11" key="1">
    <citation type="journal article" date="2013" name="Genome Announc.">
        <title>Complete Genome Sequence of Mycobacterium massiliense Clinical Strain Asan 50594, Belonging to the Type II Genotype.</title>
        <authorList>
            <person name="Kim B.J."/>
            <person name="Kim B.R."/>
            <person name="Hong S.H."/>
            <person name="Seok S.H."/>
            <person name="Kook Y.H."/>
            <person name="Kim B.J."/>
        </authorList>
    </citation>
    <scope>NUCLEOTIDE SEQUENCE [LARGE SCALE GENOMIC DNA]</scope>
    <source>
        <strain evidence="10 11">50594</strain>
    </source>
</reference>
<evidence type="ECO:0000256" key="4">
    <source>
        <dbReference type="ARBA" id="ARBA00022679"/>
    </source>
</evidence>
<protein>
    <recommendedName>
        <fullName evidence="2">site-specific DNA-methyltransferase (cytosine-N(4)-specific)</fullName>
        <ecNumber evidence="2">2.1.1.113</ecNumber>
    </recommendedName>
</protein>
<dbReference type="GO" id="GO:0009307">
    <property type="term" value="P:DNA restriction-modification system"/>
    <property type="evidence" value="ECO:0007669"/>
    <property type="project" value="UniProtKB-KW"/>
</dbReference>
<evidence type="ECO:0000313" key="11">
    <source>
        <dbReference type="Proteomes" id="UP000013961"/>
    </source>
</evidence>
<dbReference type="EMBL" id="CP004374">
    <property type="protein sequence ID" value="AGM27613.1"/>
    <property type="molecule type" value="Genomic_DNA"/>
</dbReference>
<feature type="domain" description="DNA methylase N-4/N-6" evidence="9">
    <location>
        <begin position="26"/>
        <end position="78"/>
    </location>
</feature>
<dbReference type="PROSITE" id="PS00093">
    <property type="entry name" value="N4_MTASE"/>
    <property type="match status" value="1"/>
</dbReference>
<dbReference type="InterPro" id="IPR029063">
    <property type="entry name" value="SAM-dependent_MTases_sf"/>
</dbReference>
<comment type="catalytic activity">
    <reaction evidence="8">
        <text>a 2'-deoxycytidine in DNA + S-adenosyl-L-methionine = an N(4)-methyl-2'-deoxycytidine in DNA + S-adenosyl-L-homocysteine + H(+)</text>
        <dbReference type="Rhea" id="RHEA:16857"/>
        <dbReference type="Rhea" id="RHEA-COMP:11369"/>
        <dbReference type="Rhea" id="RHEA-COMP:13674"/>
        <dbReference type="ChEBI" id="CHEBI:15378"/>
        <dbReference type="ChEBI" id="CHEBI:57856"/>
        <dbReference type="ChEBI" id="CHEBI:59789"/>
        <dbReference type="ChEBI" id="CHEBI:85452"/>
        <dbReference type="ChEBI" id="CHEBI:137933"/>
        <dbReference type="EC" id="2.1.1.113"/>
    </reaction>
</comment>
<dbReference type="Proteomes" id="UP000013961">
    <property type="component" value="Chromosome"/>
</dbReference>
<gene>
    <name evidence="10" type="ORF">MASS_1011</name>
</gene>
<dbReference type="Pfam" id="PF01555">
    <property type="entry name" value="N6_N4_Mtase"/>
    <property type="match status" value="1"/>
</dbReference>
<accession>A0AB33A763</accession>
<dbReference type="SUPFAM" id="SSF53335">
    <property type="entry name" value="S-adenosyl-L-methionine-dependent methyltransferases"/>
    <property type="match status" value="2"/>
</dbReference>
<keyword evidence="7" id="KW-0238">DNA-binding</keyword>
<sequence length="376" mass="40982">MVSADGVADRVVGPQERLNTACPYFTMFPLSFPIQLLARASAGQWVLDPFCGRGTTLFAARMLGLPAVGIDANPVAAAVAAAKVSPVDLVDVEAMAVRILTESLPAAEVPEGEFWELCYHRRTLADICVLRESLAGMPADNASANLLRAIVLGILHGPLRKREPTYLSNQMPRTYATKPNAAVKFWKNREMTAPYVNVRSAVLRRLQYTLAETPAAQPGAVHLGEASQVLARLRRRFDWVITSPPYYRMYTYLPDQWLRNWFVGGPAAVDYSVAGQISHSSETDFAADLGRVWSKTAARCNPGATLAIRFGALPSVKSSSPEELLRESLRQADAGWKVTRVSPAGQPTAKARQAVQMGNQAGDYAPEIDLLATWCP</sequence>
<proteinExistence type="inferred from homology"/>
<comment type="similarity">
    <text evidence="1">Belongs to the N(4)/N(6)-methyltransferase family. N(4) subfamily.</text>
</comment>
<dbReference type="AlphaFoldDB" id="A0AB33A763"/>
<dbReference type="KEGG" id="mabb:MASS_1011"/>
<dbReference type="REBASE" id="64951">
    <property type="entry name" value="M.Mab50594ORF1011P"/>
</dbReference>
<evidence type="ECO:0000256" key="6">
    <source>
        <dbReference type="ARBA" id="ARBA00022747"/>
    </source>
</evidence>
<dbReference type="RefSeq" id="WP_016341975.1">
    <property type="nucleotide sequence ID" value="NC_021282.1"/>
</dbReference>
<keyword evidence="5" id="KW-0949">S-adenosyl-L-methionine</keyword>
<evidence type="ECO:0000313" key="10">
    <source>
        <dbReference type="EMBL" id="AGM27613.1"/>
    </source>
</evidence>
<evidence type="ECO:0000256" key="5">
    <source>
        <dbReference type="ARBA" id="ARBA00022691"/>
    </source>
</evidence>
<evidence type="ECO:0000259" key="9">
    <source>
        <dbReference type="Pfam" id="PF01555"/>
    </source>
</evidence>